<accession>A0A6A7VT60</accession>
<protein>
    <submittedName>
        <fullName evidence="1">Uncharacterized protein</fullName>
    </submittedName>
</protein>
<dbReference type="AlphaFoldDB" id="A0A6A7VT60"/>
<organism evidence="1 2">
    <name type="scientific">Segatella copri</name>
    <dbReference type="NCBI Taxonomy" id="165179"/>
    <lineage>
        <taxon>Bacteria</taxon>
        <taxon>Pseudomonadati</taxon>
        <taxon>Bacteroidota</taxon>
        <taxon>Bacteroidia</taxon>
        <taxon>Bacteroidales</taxon>
        <taxon>Prevotellaceae</taxon>
        <taxon>Segatella</taxon>
    </lineage>
</organism>
<dbReference type="EMBL" id="VZCY01000032">
    <property type="protein sequence ID" value="MQN09233.1"/>
    <property type="molecule type" value="Genomic_DNA"/>
</dbReference>
<evidence type="ECO:0000313" key="1">
    <source>
        <dbReference type="EMBL" id="MQN09233.1"/>
    </source>
</evidence>
<sequence>MPIFNFYRFENKQVDNEPSFFAAEEAAEARFNQGKYQSPRECFGSFFTSKQRHQLSIMKSHGSAGAYNHELYNCDVVVSACQDVILLELESNGTKTTIENKKRVKHPNHPYCRVIIDNREGYQIVAIEKNAAFSGDTDKAALVLQKGFNQKLSVYGREIVIQPLHKKTTDFWPVVWDIRKKFNDRVRFIKLDFRGEGENKSADGLMALITQLARKGDCAALLELSHKPGSPEINLQELHDDLTHIAAICLNEGIFDLTVHFAHFGCYRYGADIMAQFGIEEEAISSFGVELLSCFDGNSPTFALIQWMDKMNEILKDYANTGILQKGRKKGPRRKAC</sequence>
<dbReference type="Proteomes" id="UP000406735">
    <property type="component" value="Unassembled WGS sequence"/>
</dbReference>
<dbReference type="RefSeq" id="WP_153079899.1">
    <property type="nucleotide sequence ID" value="NZ_CP156891.1"/>
</dbReference>
<name>A0A6A7VT60_9BACT</name>
<proteinExistence type="predicted"/>
<reference evidence="1 2" key="1">
    <citation type="submission" date="2019-09" db="EMBL/GenBank/DDBJ databases">
        <title>Distinct polysaccharide growth profiles of human intestinal Prevotella copri isolates.</title>
        <authorList>
            <person name="Fehlner-Peach H."/>
            <person name="Magnabosco C."/>
            <person name="Raghavan V."/>
            <person name="Scher J.U."/>
            <person name="Tett A."/>
            <person name="Cox L.M."/>
            <person name="Gottsegen C."/>
            <person name="Watters A."/>
            <person name="Wiltshire- Gordon J.D."/>
            <person name="Segata N."/>
            <person name="Bonneau R."/>
            <person name="Littman D.R."/>
        </authorList>
    </citation>
    <scope>NUCLEOTIDE SEQUENCE [LARGE SCALE GENOMIC DNA]</scope>
    <source>
        <strain evidence="2">iK21513</strain>
    </source>
</reference>
<gene>
    <name evidence="1" type="ORF">F7D97_04625</name>
</gene>
<comment type="caution">
    <text evidence="1">The sequence shown here is derived from an EMBL/GenBank/DDBJ whole genome shotgun (WGS) entry which is preliminary data.</text>
</comment>
<evidence type="ECO:0000313" key="2">
    <source>
        <dbReference type="Proteomes" id="UP000406735"/>
    </source>
</evidence>